<name>U4LDS1_PYROM</name>
<proteinExistence type="predicted"/>
<keyword evidence="3" id="KW-1185">Reference proteome</keyword>
<dbReference type="OrthoDB" id="3357271at2759"/>
<sequence length="430" mass="46295">MDRLKEIGSSAREKAGLAPKKSYHNYSDSRISTAKTHPDTLSKIKGLVPDRVTGIVSRGRSGSNSSQDSAPSSYRSHTVVDPASFGPPPKHRAAYGDEIASASIAGGAPPPYDSPPGAPLQRRATIEAPESRRAPPPPPRIPSRRGTESYPASREVTDEDVASRGGLSTGAVGALGQLGKSGIHIPGFGTSKETAPPPPPTSSRPKIGSTASRWRTNSDAAPTGTTLEEKKAAVKTIDQLYKDPTKVSFKDAKAAAGTARNFQQRHGGQVAEGARLANKYGLIGNEMTREPTQQSDIRTPPSPQSPQHVKYEPPPPPRRSVPSTPTAPDRHQLLQHNTIRHRLHKDLYHPRYQLGNPHHLYPPNEEASPTITSYYRITAPTSSRSYLISTASDTANISSFAVFRILANFVFRLLSAEFRIPATSNSRAPS</sequence>
<dbReference type="EMBL" id="HF935446">
    <property type="protein sequence ID" value="CCX09229.1"/>
    <property type="molecule type" value="Genomic_DNA"/>
</dbReference>
<evidence type="ECO:0000256" key="1">
    <source>
        <dbReference type="SAM" id="MobiDB-lite"/>
    </source>
</evidence>
<evidence type="ECO:0000313" key="2">
    <source>
        <dbReference type="EMBL" id="CCX09229.1"/>
    </source>
</evidence>
<feature type="compositionally biased region" description="Pro residues" evidence="1">
    <location>
        <begin position="108"/>
        <end position="118"/>
    </location>
</feature>
<feature type="compositionally biased region" description="Polar residues" evidence="1">
    <location>
        <begin position="209"/>
        <end position="226"/>
    </location>
</feature>
<feature type="compositionally biased region" description="Basic and acidic residues" evidence="1">
    <location>
        <begin position="1"/>
        <end position="15"/>
    </location>
</feature>
<dbReference type="Proteomes" id="UP000018144">
    <property type="component" value="Unassembled WGS sequence"/>
</dbReference>
<organism evidence="2 3">
    <name type="scientific">Pyronema omphalodes (strain CBS 100304)</name>
    <name type="common">Pyronema confluens</name>
    <dbReference type="NCBI Taxonomy" id="1076935"/>
    <lineage>
        <taxon>Eukaryota</taxon>
        <taxon>Fungi</taxon>
        <taxon>Dikarya</taxon>
        <taxon>Ascomycota</taxon>
        <taxon>Pezizomycotina</taxon>
        <taxon>Pezizomycetes</taxon>
        <taxon>Pezizales</taxon>
        <taxon>Pyronemataceae</taxon>
        <taxon>Pyronema</taxon>
    </lineage>
</organism>
<feature type="region of interest" description="Disordered" evidence="1">
    <location>
        <begin position="1"/>
        <end position="226"/>
    </location>
</feature>
<feature type="compositionally biased region" description="Polar residues" evidence="1">
    <location>
        <begin position="24"/>
        <end position="35"/>
    </location>
</feature>
<protein>
    <submittedName>
        <fullName evidence="2">Uncharacterized protein</fullName>
    </submittedName>
</protein>
<evidence type="ECO:0000313" key="3">
    <source>
        <dbReference type="Proteomes" id="UP000018144"/>
    </source>
</evidence>
<gene>
    <name evidence="2" type="ORF">PCON_08822</name>
</gene>
<dbReference type="eggNOG" id="ENOG502RRXM">
    <property type="taxonomic scope" value="Eukaryota"/>
</dbReference>
<feature type="region of interest" description="Disordered" evidence="1">
    <location>
        <begin position="288"/>
        <end position="331"/>
    </location>
</feature>
<reference evidence="2 3" key="1">
    <citation type="journal article" date="2013" name="PLoS Genet.">
        <title>The genome and development-dependent transcriptomes of Pyronema confluens: a window into fungal evolution.</title>
        <authorList>
            <person name="Traeger S."/>
            <person name="Altegoer F."/>
            <person name="Freitag M."/>
            <person name="Gabaldon T."/>
            <person name="Kempken F."/>
            <person name="Kumar A."/>
            <person name="Marcet-Houben M."/>
            <person name="Poggeler S."/>
            <person name="Stajich J.E."/>
            <person name="Nowrousian M."/>
        </authorList>
    </citation>
    <scope>NUCLEOTIDE SEQUENCE [LARGE SCALE GENOMIC DNA]</scope>
    <source>
        <strain evidence="3">CBS 100304</strain>
        <tissue evidence="2">Vegetative mycelium</tissue>
    </source>
</reference>
<dbReference type="STRING" id="1076935.U4LDS1"/>
<dbReference type="AlphaFoldDB" id="U4LDS1"/>
<feature type="compositionally biased region" description="Polar residues" evidence="1">
    <location>
        <begin position="60"/>
        <end position="76"/>
    </location>
</feature>
<accession>U4LDS1</accession>